<name>A0ACC5XCH2_PANGG</name>
<sequence length="596" mass="65226">MPSKNKNKGANSTDKAAVNPQDDAAKKSPKVSKADSSANSRPGSGKLTKLLSALSYMVLVSGAAFASFYLQRVLTEVNQIRSESEEALQKNAEVLHRVEHALQQVNSMKFSLEGLEAAVGRTQAELESANRAIIKGETETRRVEEVLQKLQNEILRDLSEGIREVKQAREHDFSSLEKTLEVRLAELSRSIADSVAEFTGAQEEAQAQLSDLKIRLEEQNEPGNLKNELIAITTAVAGLHTANEVAEGNMGVLREQIVSVNSELQTRNKEVASLSEELEAVRSLVQTTAGSLRQEVSASQAIVQAMSDQIQNAQDEQLRTSQALQSLQIDLMGELSKRETREDDLEARLKVTEESIDTMANLATEQASRVEAFLSKHDSHDSSLVAQSQVAEKARQALKEELEELRGSLGELQASIEALADTNTRLEGVDEALEESVLQTEQLQNDEWENAGQKEEAAAEEVVEEVAATEEAVEEVAAEEAVEEVAAEEAVEEVAAEEAVEEMAAEEVVEEEATTEEVVEEEAAAEEVVEEETQAEEVVEEEAAAEEVVEEEAAAEEVVEEDFTTEEAVEEDSVTDEVAQENTEAEEVPVEEEERQ</sequence>
<reference evidence="1 2" key="1">
    <citation type="journal article" date="2022" name="bioRxiv">
        <title>An ancient truncated duplication of the anti-Mullerian hormone receptor type 2 gene is a potential conserved master sex determinant in the Pangasiidae catfish family.</title>
        <authorList>
            <person name="Wen M."/>
            <person name="Pan Q."/>
            <person name="Jouanno E."/>
            <person name="Montfort J."/>
            <person name="Zahm M."/>
            <person name="Cabau C."/>
            <person name="Klopp C."/>
            <person name="Iampietro C."/>
            <person name="Roques C."/>
            <person name="Bouchez O."/>
            <person name="Castinel A."/>
            <person name="Donnadieu C."/>
            <person name="Parrinello H."/>
            <person name="Poncet C."/>
            <person name="Belmonte E."/>
            <person name="Gautier V."/>
            <person name="Avarre J.-C."/>
            <person name="Dugue R."/>
            <person name="Gustiano R."/>
            <person name="Ha T.T.T."/>
            <person name="Campet M."/>
            <person name="Sriphairoj K."/>
            <person name="Ribolli J."/>
            <person name="de Almeida F.L."/>
            <person name="Desvignes T."/>
            <person name="Postlethwait J.H."/>
            <person name="Bucao C.F."/>
            <person name="Robinson-Rechavi M."/>
            <person name="Bobe J."/>
            <person name="Herpin A."/>
            <person name="Guiguen Y."/>
        </authorList>
    </citation>
    <scope>NUCLEOTIDE SEQUENCE [LARGE SCALE GENOMIC DNA]</scope>
    <source>
        <strain evidence="1">YG-Dec2019</strain>
    </source>
</reference>
<accession>A0ACC5XCH2</accession>
<keyword evidence="2" id="KW-1185">Reference proteome</keyword>
<evidence type="ECO:0000313" key="2">
    <source>
        <dbReference type="Proteomes" id="UP000829447"/>
    </source>
</evidence>
<organism evidence="1 2">
    <name type="scientific">Pangasianodon gigas</name>
    <name type="common">Mekong giant catfish</name>
    <name type="synonym">Pangasius gigas</name>
    <dbReference type="NCBI Taxonomy" id="30993"/>
    <lineage>
        <taxon>Eukaryota</taxon>
        <taxon>Metazoa</taxon>
        <taxon>Chordata</taxon>
        <taxon>Craniata</taxon>
        <taxon>Vertebrata</taxon>
        <taxon>Euteleostomi</taxon>
        <taxon>Actinopterygii</taxon>
        <taxon>Neopterygii</taxon>
        <taxon>Teleostei</taxon>
        <taxon>Ostariophysi</taxon>
        <taxon>Siluriformes</taxon>
        <taxon>Pangasiidae</taxon>
        <taxon>Pangasianodon</taxon>
    </lineage>
</organism>
<dbReference type="EMBL" id="CM040471">
    <property type="protein sequence ID" value="MCI4389063.1"/>
    <property type="molecule type" value="Genomic_DNA"/>
</dbReference>
<protein>
    <submittedName>
        <fullName evidence="1">Uncharacterized protein</fullName>
    </submittedName>
</protein>
<comment type="caution">
    <text evidence="1">The sequence shown here is derived from an EMBL/GenBank/DDBJ whole genome shotgun (WGS) entry which is preliminary data.</text>
</comment>
<proteinExistence type="predicted"/>
<dbReference type="Proteomes" id="UP000829447">
    <property type="component" value="Linkage Group LG18"/>
</dbReference>
<gene>
    <name evidence="1" type="ORF">PGIGA_G00093340</name>
</gene>
<evidence type="ECO:0000313" key="1">
    <source>
        <dbReference type="EMBL" id="MCI4389063.1"/>
    </source>
</evidence>